<gene>
    <name evidence="1" type="ORF">YQE_10753</name>
</gene>
<dbReference type="Gene3D" id="2.30.30.40">
    <property type="entry name" value="SH3 Domains"/>
    <property type="match status" value="1"/>
</dbReference>
<dbReference type="AlphaFoldDB" id="N6TTT9"/>
<dbReference type="EMBL" id="KB741213">
    <property type="protein sequence ID" value="ENN72655.1"/>
    <property type="molecule type" value="Genomic_DNA"/>
</dbReference>
<proteinExistence type="predicted"/>
<accession>N6TTT9</accession>
<protein>
    <submittedName>
        <fullName evidence="1">Uncharacterized protein</fullName>
    </submittedName>
</protein>
<dbReference type="CDD" id="cd11911">
    <property type="entry name" value="SH3_CIP4-like"/>
    <property type="match status" value="1"/>
</dbReference>
<dbReference type="HOGENOM" id="CLU_2280245_0_0_1"/>
<feature type="non-terminal residue" evidence="1">
    <location>
        <position position="1"/>
    </location>
</feature>
<evidence type="ECO:0000313" key="1">
    <source>
        <dbReference type="EMBL" id="ENN72655.1"/>
    </source>
</evidence>
<dbReference type="OrthoDB" id="8783038at2759"/>
<dbReference type="InterPro" id="IPR036028">
    <property type="entry name" value="SH3-like_dom_sf"/>
</dbReference>
<reference evidence="1" key="1">
    <citation type="journal article" date="2013" name="Genome Biol.">
        <title>Draft genome of the mountain pine beetle, Dendroctonus ponderosae Hopkins, a major forest pest.</title>
        <authorList>
            <person name="Keeling C.I."/>
            <person name="Yuen M.M."/>
            <person name="Liao N.Y."/>
            <person name="Docking T.R."/>
            <person name="Chan S.K."/>
            <person name="Taylor G.A."/>
            <person name="Palmquist D.L."/>
            <person name="Jackman S.D."/>
            <person name="Nguyen A."/>
            <person name="Li M."/>
            <person name="Henderson H."/>
            <person name="Janes J.K."/>
            <person name="Zhao Y."/>
            <person name="Pandoh P."/>
            <person name="Moore R."/>
            <person name="Sperling F.A."/>
            <person name="Huber D.P."/>
            <person name="Birol I."/>
            <person name="Jones S.J."/>
            <person name="Bohlmann J."/>
        </authorList>
    </citation>
    <scope>NUCLEOTIDE SEQUENCE</scope>
</reference>
<dbReference type="SUPFAM" id="SSF50044">
    <property type="entry name" value="SH3-domain"/>
    <property type="match status" value="1"/>
</dbReference>
<sequence length="102" mass="11604">MPTRIRTNTMEIMRIPKANTTRQMCCLPSGFVGHCTPSKIKNCFILFYLAASEGSIPMAQDEELHLIEVDQGDGWTRVRRINGEFEEGFVPTTYIETSLFNT</sequence>
<name>N6TTT9_DENPD</name>
<organism evidence="1">
    <name type="scientific">Dendroctonus ponderosae</name>
    <name type="common">Mountain pine beetle</name>
    <dbReference type="NCBI Taxonomy" id="77166"/>
    <lineage>
        <taxon>Eukaryota</taxon>
        <taxon>Metazoa</taxon>
        <taxon>Ecdysozoa</taxon>
        <taxon>Arthropoda</taxon>
        <taxon>Hexapoda</taxon>
        <taxon>Insecta</taxon>
        <taxon>Pterygota</taxon>
        <taxon>Neoptera</taxon>
        <taxon>Endopterygota</taxon>
        <taxon>Coleoptera</taxon>
        <taxon>Polyphaga</taxon>
        <taxon>Cucujiformia</taxon>
        <taxon>Curculionidae</taxon>
        <taxon>Scolytinae</taxon>
        <taxon>Dendroctonus</taxon>
    </lineage>
</organism>